<dbReference type="PANTHER" id="PTHR45080:SF8">
    <property type="entry name" value="IG-LIKE DOMAIN-CONTAINING PROTEIN"/>
    <property type="match status" value="1"/>
</dbReference>
<dbReference type="AlphaFoldDB" id="A0A8B8BEE6"/>
<dbReference type="Gene3D" id="2.60.40.10">
    <property type="entry name" value="Immunoglobulins"/>
    <property type="match status" value="1"/>
</dbReference>
<evidence type="ECO:0000256" key="3">
    <source>
        <dbReference type="SAM" id="Coils"/>
    </source>
</evidence>
<organism evidence="5 6">
    <name type="scientific">Crassostrea virginica</name>
    <name type="common">Eastern oyster</name>
    <dbReference type="NCBI Taxonomy" id="6565"/>
    <lineage>
        <taxon>Eukaryota</taxon>
        <taxon>Metazoa</taxon>
        <taxon>Spiralia</taxon>
        <taxon>Lophotrochozoa</taxon>
        <taxon>Mollusca</taxon>
        <taxon>Bivalvia</taxon>
        <taxon>Autobranchia</taxon>
        <taxon>Pteriomorphia</taxon>
        <taxon>Ostreida</taxon>
        <taxon>Ostreoidea</taxon>
        <taxon>Ostreidae</taxon>
        <taxon>Crassostrea</taxon>
    </lineage>
</organism>
<keyword evidence="5" id="KW-1185">Reference proteome</keyword>
<dbReference type="SMART" id="SM00409">
    <property type="entry name" value="IG"/>
    <property type="match status" value="2"/>
</dbReference>
<dbReference type="SUPFAM" id="SSF48726">
    <property type="entry name" value="Immunoglobulin"/>
    <property type="match status" value="1"/>
</dbReference>
<dbReference type="InterPro" id="IPR007110">
    <property type="entry name" value="Ig-like_dom"/>
</dbReference>
<dbReference type="Pfam" id="PF07679">
    <property type="entry name" value="I-set"/>
    <property type="match status" value="1"/>
</dbReference>
<gene>
    <name evidence="6" type="primary">LOC111109368</name>
</gene>
<dbReference type="GO" id="GO:0005886">
    <property type="term" value="C:plasma membrane"/>
    <property type="evidence" value="ECO:0007669"/>
    <property type="project" value="TreeGrafter"/>
</dbReference>
<dbReference type="Proteomes" id="UP000694844">
    <property type="component" value="Chromosome 8"/>
</dbReference>
<keyword evidence="2" id="KW-1015">Disulfide bond</keyword>
<evidence type="ECO:0000256" key="1">
    <source>
        <dbReference type="ARBA" id="ARBA00022729"/>
    </source>
</evidence>
<dbReference type="InterPro" id="IPR036179">
    <property type="entry name" value="Ig-like_dom_sf"/>
</dbReference>
<name>A0A8B8BEE6_CRAVI</name>
<sequence>MTTEDFNNAALELIEVIKRLSDSDEFLIAKIFEILSKTMCQGKQIHTMREEISKFKEEEKKQERELDIKIEDDEKQPIHLSGRTSLHIGETASIEAFIDPKISSVSTVIWKKKDNEGHFQKISINDEKYIGSTTEFPFPKLFVHLVCEEDKGIYQICAYKYNKVIEECFELKVEQRDIPKVGLSLSSQSDSVTIGNTVIIEASIDSTPSQTDIQWMKNNDKIDSNNSRFFIDSAEKSKPKLRIRCLKYEDEGKYSITVTNALGSDTAHIEIKVGVNQLFISGPVVVSPSAEIHLSTFFPENSNVSKSIWKCLTRDKSGENIDFLKPGFTIKTSSNKPITQFVEIKNAKENETFQFCLEGLRSNIINVFVDDTGKYSTENEGNLLRFFALLHVGRDAMKLKLDQMRGLSGSSSSKNEDITEIYNIFRNVLQPKRYQ</sequence>
<evidence type="ECO:0000259" key="4">
    <source>
        <dbReference type="PROSITE" id="PS50835"/>
    </source>
</evidence>
<accession>A0A8B8BEE6</accession>
<feature type="coiled-coil region" evidence="3">
    <location>
        <begin position="45"/>
        <end position="76"/>
    </location>
</feature>
<dbReference type="OrthoDB" id="2431000at2759"/>
<evidence type="ECO:0000313" key="6">
    <source>
        <dbReference type="RefSeq" id="XP_022301154.1"/>
    </source>
</evidence>
<dbReference type="InterPro" id="IPR003599">
    <property type="entry name" value="Ig_sub"/>
</dbReference>
<dbReference type="InterPro" id="IPR050958">
    <property type="entry name" value="Cell_Adh-Cytoskel_Orgn"/>
</dbReference>
<dbReference type="PANTHER" id="PTHR45080">
    <property type="entry name" value="CONTACTIN 5"/>
    <property type="match status" value="1"/>
</dbReference>
<evidence type="ECO:0000256" key="2">
    <source>
        <dbReference type="ARBA" id="ARBA00023157"/>
    </source>
</evidence>
<dbReference type="GO" id="GO:0007156">
    <property type="term" value="P:homophilic cell adhesion via plasma membrane adhesion molecules"/>
    <property type="evidence" value="ECO:0007669"/>
    <property type="project" value="TreeGrafter"/>
</dbReference>
<keyword evidence="1" id="KW-0732">Signal</keyword>
<dbReference type="KEGG" id="cvn:111109368"/>
<dbReference type="RefSeq" id="XP_022301154.1">
    <property type="nucleotide sequence ID" value="XM_022445446.1"/>
</dbReference>
<proteinExistence type="predicted"/>
<dbReference type="InterPro" id="IPR013098">
    <property type="entry name" value="Ig_I-set"/>
</dbReference>
<protein>
    <submittedName>
        <fullName evidence="6">Uncharacterized protein LOC111109368</fullName>
    </submittedName>
</protein>
<dbReference type="PROSITE" id="PS50835">
    <property type="entry name" value="IG_LIKE"/>
    <property type="match status" value="1"/>
</dbReference>
<keyword evidence="3" id="KW-0175">Coiled coil</keyword>
<evidence type="ECO:0000313" key="5">
    <source>
        <dbReference type="Proteomes" id="UP000694844"/>
    </source>
</evidence>
<dbReference type="InterPro" id="IPR013783">
    <property type="entry name" value="Ig-like_fold"/>
</dbReference>
<dbReference type="GeneID" id="111109368"/>
<reference evidence="6" key="1">
    <citation type="submission" date="2025-08" db="UniProtKB">
        <authorList>
            <consortium name="RefSeq"/>
        </authorList>
    </citation>
    <scope>IDENTIFICATION</scope>
    <source>
        <tissue evidence="6">Whole sample</tissue>
    </source>
</reference>
<feature type="domain" description="Ig-like" evidence="4">
    <location>
        <begin position="179"/>
        <end position="272"/>
    </location>
</feature>